<accession>A0A8H3BFJ7</accession>
<dbReference type="AlphaFoldDB" id="A0A8H3BFJ7"/>
<name>A0A8H3BFJ7_9AGAM</name>
<proteinExistence type="predicted"/>
<dbReference type="Proteomes" id="UP000663846">
    <property type="component" value="Unassembled WGS sequence"/>
</dbReference>
<evidence type="ECO:0000313" key="2">
    <source>
        <dbReference type="Proteomes" id="UP000663846"/>
    </source>
</evidence>
<protein>
    <submittedName>
        <fullName evidence="1">Uncharacterized protein</fullName>
    </submittedName>
</protein>
<evidence type="ECO:0000313" key="1">
    <source>
        <dbReference type="EMBL" id="CAE6455093.1"/>
    </source>
</evidence>
<comment type="caution">
    <text evidence="1">The sequence shown here is derived from an EMBL/GenBank/DDBJ whole genome shotgun (WGS) entry which is preliminary data.</text>
</comment>
<reference evidence="1" key="1">
    <citation type="submission" date="2021-01" db="EMBL/GenBank/DDBJ databases">
        <authorList>
            <person name="Kaushik A."/>
        </authorList>
    </citation>
    <scope>NUCLEOTIDE SEQUENCE</scope>
    <source>
        <strain evidence="1">AG1-1C</strain>
    </source>
</reference>
<gene>
    <name evidence="1" type="ORF">RDB_LOCUS151094</name>
</gene>
<sequence length="189" mass="21229">LRLQENIEQSEVVLDLEDINRVVEDIGRAFSAYFTDQYTRTSLGKNPLEVTTLDARDLTTLQVAFGHVEGEPSFIKSSSGAGMMVEDFFDYGIRHMLCSFLWKRVFSPFHPALSDPFDQLLMSIYQDIQRRESQALSGKWRANAFTGINSTDNEGQAKNTAIASHANQFCEGAIALARAFFWPRPGHSA</sequence>
<dbReference type="EMBL" id="CAJMWS010000613">
    <property type="protein sequence ID" value="CAE6455093.1"/>
    <property type="molecule type" value="Genomic_DNA"/>
</dbReference>
<feature type="non-terminal residue" evidence="1">
    <location>
        <position position="1"/>
    </location>
</feature>
<organism evidence="1 2">
    <name type="scientific">Rhizoctonia solani</name>
    <dbReference type="NCBI Taxonomy" id="456999"/>
    <lineage>
        <taxon>Eukaryota</taxon>
        <taxon>Fungi</taxon>
        <taxon>Dikarya</taxon>
        <taxon>Basidiomycota</taxon>
        <taxon>Agaricomycotina</taxon>
        <taxon>Agaricomycetes</taxon>
        <taxon>Cantharellales</taxon>
        <taxon>Ceratobasidiaceae</taxon>
        <taxon>Rhizoctonia</taxon>
    </lineage>
</organism>